<dbReference type="InterPro" id="IPR009836">
    <property type="entry name" value="GRDP-like"/>
</dbReference>
<evidence type="ECO:0000313" key="2">
    <source>
        <dbReference type="Proteomes" id="UP000054538"/>
    </source>
</evidence>
<evidence type="ECO:0000313" key="1">
    <source>
        <dbReference type="EMBL" id="KIK93683.1"/>
    </source>
</evidence>
<accession>A0A0D0DP30</accession>
<dbReference type="Pfam" id="PF07173">
    <property type="entry name" value="GRDP-like"/>
    <property type="match status" value="1"/>
</dbReference>
<dbReference type="STRING" id="930991.A0A0D0DP30"/>
<organism evidence="1 2">
    <name type="scientific">Paxillus rubicundulus Ve08.2h10</name>
    <dbReference type="NCBI Taxonomy" id="930991"/>
    <lineage>
        <taxon>Eukaryota</taxon>
        <taxon>Fungi</taxon>
        <taxon>Dikarya</taxon>
        <taxon>Basidiomycota</taxon>
        <taxon>Agaricomycotina</taxon>
        <taxon>Agaricomycetes</taxon>
        <taxon>Agaricomycetidae</taxon>
        <taxon>Boletales</taxon>
        <taxon>Paxilineae</taxon>
        <taxon>Paxillaceae</taxon>
        <taxon>Paxillus</taxon>
    </lineage>
</organism>
<protein>
    <submittedName>
        <fullName evidence="1">Uncharacterized protein</fullName>
    </submittedName>
</protein>
<proteinExistence type="predicted"/>
<keyword evidence="2" id="KW-1185">Reference proteome</keyword>
<dbReference type="InParanoid" id="A0A0D0DP30"/>
<dbReference type="OrthoDB" id="2684236at2759"/>
<dbReference type="PANTHER" id="PTHR34365:SF7">
    <property type="entry name" value="GLYCINE-RICH DOMAIN-CONTAINING PROTEIN 1"/>
    <property type="match status" value="1"/>
</dbReference>
<reference evidence="2" key="2">
    <citation type="submission" date="2015-01" db="EMBL/GenBank/DDBJ databases">
        <title>Evolutionary Origins and Diversification of the Mycorrhizal Mutualists.</title>
        <authorList>
            <consortium name="DOE Joint Genome Institute"/>
            <consortium name="Mycorrhizal Genomics Consortium"/>
            <person name="Kohler A."/>
            <person name="Kuo A."/>
            <person name="Nagy L.G."/>
            <person name="Floudas D."/>
            <person name="Copeland A."/>
            <person name="Barry K.W."/>
            <person name="Cichocki N."/>
            <person name="Veneault-Fourrey C."/>
            <person name="LaButti K."/>
            <person name="Lindquist E.A."/>
            <person name="Lipzen A."/>
            <person name="Lundell T."/>
            <person name="Morin E."/>
            <person name="Murat C."/>
            <person name="Riley R."/>
            <person name="Ohm R."/>
            <person name="Sun H."/>
            <person name="Tunlid A."/>
            <person name="Henrissat B."/>
            <person name="Grigoriev I.V."/>
            <person name="Hibbett D.S."/>
            <person name="Martin F."/>
        </authorList>
    </citation>
    <scope>NUCLEOTIDE SEQUENCE [LARGE SCALE GENOMIC DNA]</scope>
    <source>
        <strain evidence="2">Ve08.2h10</strain>
    </source>
</reference>
<dbReference type="AlphaFoldDB" id="A0A0D0DP30"/>
<name>A0A0D0DP30_9AGAM</name>
<reference evidence="1 2" key="1">
    <citation type="submission" date="2014-04" db="EMBL/GenBank/DDBJ databases">
        <authorList>
            <consortium name="DOE Joint Genome Institute"/>
            <person name="Kuo A."/>
            <person name="Kohler A."/>
            <person name="Jargeat P."/>
            <person name="Nagy L.G."/>
            <person name="Floudas D."/>
            <person name="Copeland A."/>
            <person name="Barry K.W."/>
            <person name="Cichocki N."/>
            <person name="Veneault-Fourrey C."/>
            <person name="LaButti K."/>
            <person name="Lindquist E.A."/>
            <person name="Lipzen A."/>
            <person name="Lundell T."/>
            <person name="Morin E."/>
            <person name="Murat C."/>
            <person name="Sun H."/>
            <person name="Tunlid A."/>
            <person name="Henrissat B."/>
            <person name="Grigoriev I.V."/>
            <person name="Hibbett D.S."/>
            <person name="Martin F."/>
            <person name="Nordberg H.P."/>
            <person name="Cantor M.N."/>
            <person name="Hua S.X."/>
        </authorList>
    </citation>
    <scope>NUCLEOTIDE SEQUENCE [LARGE SCALE GENOMIC DNA]</scope>
    <source>
        <strain evidence="1 2">Ve08.2h10</strain>
    </source>
</reference>
<dbReference type="EMBL" id="KN825165">
    <property type="protein sequence ID" value="KIK93683.1"/>
    <property type="molecule type" value="Genomic_DNA"/>
</dbReference>
<gene>
    <name evidence="1" type="ORF">PAXRUDRAFT_12500</name>
</gene>
<dbReference type="HOGENOM" id="CLU_010103_1_1_1"/>
<dbReference type="PANTHER" id="PTHR34365">
    <property type="entry name" value="ENOLASE (DUF1399)"/>
    <property type="match status" value="1"/>
</dbReference>
<sequence length="578" mass="65491">MSQLVTPQQLRGHLALLRAFHVLRKTVQAGNDYRFPAGVRLLDADQRWTWFVSLAVERFERWCLTIQASDTEWRGLPPIDVAMVWHAYLLNPSWYAEDTVRISKLKALAKYNEGFSIFLDFPDLLTTEAPRRDRVETWRHRTGTPYHPFDAAAVLAHKHVECPRCSEYVLAAFVAPNAMGYAQGNFKILCTCGFEITKASLGLHKFAKNLVEMNKPDAYLAGSLHTPRDCNHTTRAGLIKNAILQAKPLVAGGSVKQIMEKTQYDRAKLHTALSEEVKGNYIERILGAYTDDRIFSIDLVGAVLRQASFVEKMAGLGWTQPGFFDSEEDSIVLQHCIARYQAFLELMKESQGSLLVPTLDIDLAWHTHQLMVRRYRQDCFEVVGHFVNHDDKVEEGHLTTSFDATRRAWKERYGLPYMYCGCPLPDESIGKRLRRTLGSAHNHGGSLLSASDATSRAAIHPSDHNVVFTMHRRTQSVRAREERVEALKERAQEAPQRIRKNTIHRMQTRPNSTIIVDRGRQRQAIIPALAHVPAFLHAIPMLHHPHHQQQGYLAHSGGILSGGNCATVRASLTRCYVR</sequence>
<dbReference type="Proteomes" id="UP000054538">
    <property type="component" value="Unassembled WGS sequence"/>
</dbReference>